<evidence type="ECO:0000313" key="2">
    <source>
        <dbReference type="EMBL" id="PHJ16843.1"/>
    </source>
</evidence>
<organism evidence="2 3">
    <name type="scientific">Cystoisospora suis</name>
    <dbReference type="NCBI Taxonomy" id="483139"/>
    <lineage>
        <taxon>Eukaryota</taxon>
        <taxon>Sar</taxon>
        <taxon>Alveolata</taxon>
        <taxon>Apicomplexa</taxon>
        <taxon>Conoidasida</taxon>
        <taxon>Coccidia</taxon>
        <taxon>Eucoccidiorida</taxon>
        <taxon>Eimeriorina</taxon>
        <taxon>Sarcocystidae</taxon>
        <taxon>Cystoisospora</taxon>
    </lineage>
</organism>
<evidence type="ECO:0008006" key="4">
    <source>
        <dbReference type="Google" id="ProtNLM"/>
    </source>
</evidence>
<proteinExistence type="predicted"/>
<keyword evidence="1" id="KW-1133">Transmembrane helix</keyword>
<protein>
    <recommendedName>
        <fullName evidence="4">Transmembrane protein</fullName>
    </recommendedName>
</protein>
<keyword evidence="1" id="KW-0812">Transmembrane</keyword>
<dbReference type="RefSeq" id="XP_067918568.1">
    <property type="nucleotide sequence ID" value="XM_068069458.1"/>
</dbReference>
<comment type="caution">
    <text evidence="2">The sequence shown here is derived from an EMBL/GenBank/DDBJ whole genome shotgun (WGS) entry which is preliminary data.</text>
</comment>
<dbReference type="GeneID" id="94432669"/>
<evidence type="ECO:0000256" key="1">
    <source>
        <dbReference type="SAM" id="Phobius"/>
    </source>
</evidence>
<keyword evidence="3" id="KW-1185">Reference proteome</keyword>
<feature type="non-terminal residue" evidence="2">
    <location>
        <position position="1"/>
    </location>
</feature>
<keyword evidence="1" id="KW-0472">Membrane</keyword>
<evidence type="ECO:0000313" key="3">
    <source>
        <dbReference type="Proteomes" id="UP000221165"/>
    </source>
</evidence>
<dbReference type="EMBL" id="MIGC01005536">
    <property type="protein sequence ID" value="PHJ16843.1"/>
    <property type="molecule type" value="Genomic_DNA"/>
</dbReference>
<dbReference type="VEuPathDB" id="ToxoDB:CSUI_009342"/>
<sequence>VVGASAPLARLNLAVVVLLRHLHTPRPRLLELQKEDERRLSLLLVQLHRNKSLPLNQQLLHSAAAAETAVLVHYYDYCFHHDYWNEPCHDHRYYYHGLLLLLLLLAFPLLLQDYVARIFLLSPPLLPMRGDCHSRRY</sequence>
<dbReference type="Proteomes" id="UP000221165">
    <property type="component" value="Unassembled WGS sequence"/>
</dbReference>
<name>A0A2C6KKD3_9APIC</name>
<reference evidence="2 3" key="1">
    <citation type="journal article" date="2017" name="Int. J. Parasitol.">
        <title>The genome of the protozoan parasite Cystoisospora suis and a reverse vaccinology approach to identify vaccine candidates.</title>
        <authorList>
            <person name="Palmieri N."/>
            <person name="Shrestha A."/>
            <person name="Ruttkowski B."/>
            <person name="Beck T."/>
            <person name="Vogl C."/>
            <person name="Tomley F."/>
            <person name="Blake D.P."/>
            <person name="Joachim A."/>
        </authorList>
    </citation>
    <scope>NUCLEOTIDE SEQUENCE [LARGE SCALE GENOMIC DNA]</scope>
    <source>
        <strain evidence="2 3">Wien I</strain>
    </source>
</reference>
<accession>A0A2C6KKD3</accession>
<gene>
    <name evidence="2" type="ORF">CSUI_009342</name>
</gene>
<dbReference type="AlphaFoldDB" id="A0A2C6KKD3"/>
<feature type="transmembrane region" description="Helical" evidence="1">
    <location>
        <begin position="93"/>
        <end position="111"/>
    </location>
</feature>